<dbReference type="AlphaFoldDB" id="A0AA38MQU3"/>
<sequence length="151" mass="17407">MKNREDIYGRHLTPRLGMLNTFALRGILQIAQHFRGCMVHCLQPQHLHTTETLSPWLARWSHEGWRIVKNGKVQSRTGKVQATIEVPEGVRTLQERNVFGVEWIPQTRKLLLPFVDCCHPFSEKATILSLCLDYAVPICWIICFQDGTQLS</sequence>
<gene>
    <name evidence="1" type="ORF">Zmor_008466</name>
</gene>
<keyword evidence="2" id="KW-1185">Reference proteome</keyword>
<dbReference type="Proteomes" id="UP001168821">
    <property type="component" value="Unassembled WGS sequence"/>
</dbReference>
<proteinExistence type="predicted"/>
<organism evidence="1 2">
    <name type="scientific">Zophobas morio</name>
    <dbReference type="NCBI Taxonomy" id="2755281"/>
    <lineage>
        <taxon>Eukaryota</taxon>
        <taxon>Metazoa</taxon>
        <taxon>Ecdysozoa</taxon>
        <taxon>Arthropoda</taxon>
        <taxon>Hexapoda</taxon>
        <taxon>Insecta</taxon>
        <taxon>Pterygota</taxon>
        <taxon>Neoptera</taxon>
        <taxon>Endopterygota</taxon>
        <taxon>Coleoptera</taxon>
        <taxon>Polyphaga</taxon>
        <taxon>Cucujiformia</taxon>
        <taxon>Tenebrionidae</taxon>
        <taxon>Zophobas</taxon>
    </lineage>
</organism>
<comment type="caution">
    <text evidence="1">The sequence shown here is derived from an EMBL/GenBank/DDBJ whole genome shotgun (WGS) entry which is preliminary data.</text>
</comment>
<evidence type="ECO:0000313" key="2">
    <source>
        <dbReference type="Proteomes" id="UP001168821"/>
    </source>
</evidence>
<protein>
    <submittedName>
        <fullName evidence="1">Uncharacterized protein</fullName>
    </submittedName>
</protein>
<dbReference type="EMBL" id="JALNTZ010000002">
    <property type="protein sequence ID" value="KAJ3664284.1"/>
    <property type="molecule type" value="Genomic_DNA"/>
</dbReference>
<accession>A0AA38MQU3</accession>
<name>A0AA38MQU3_9CUCU</name>
<reference evidence="1" key="1">
    <citation type="journal article" date="2023" name="G3 (Bethesda)">
        <title>Whole genome assemblies of Zophobas morio and Tenebrio molitor.</title>
        <authorList>
            <person name="Kaur S."/>
            <person name="Stinson S.A."/>
            <person name="diCenzo G.C."/>
        </authorList>
    </citation>
    <scope>NUCLEOTIDE SEQUENCE</scope>
    <source>
        <strain evidence="1">QUZm001</strain>
    </source>
</reference>
<evidence type="ECO:0000313" key="1">
    <source>
        <dbReference type="EMBL" id="KAJ3664284.1"/>
    </source>
</evidence>